<dbReference type="RefSeq" id="WP_318601109.1">
    <property type="nucleotide sequence ID" value="NZ_JAWSTH010000154.1"/>
</dbReference>
<dbReference type="NCBIfam" id="NF041518">
    <property type="entry name" value="choice_anch_Q"/>
    <property type="match status" value="1"/>
</dbReference>
<dbReference type="InterPro" id="IPR011050">
    <property type="entry name" value="Pectin_lyase_fold/virulence"/>
</dbReference>
<feature type="region of interest" description="Disordered" evidence="1">
    <location>
        <begin position="374"/>
        <end position="446"/>
    </location>
</feature>
<comment type="caution">
    <text evidence="3">The sequence shown here is derived from an EMBL/GenBank/DDBJ whole genome shotgun (WGS) entry which is preliminary data.</text>
</comment>
<keyword evidence="4" id="KW-1185">Reference proteome</keyword>
<keyword evidence="2" id="KW-0732">Signal</keyword>
<accession>A0ABU4HZ15</accession>
<dbReference type="EMBL" id="JAWSTH010000154">
    <property type="protein sequence ID" value="MDW5598581.1"/>
    <property type="molecule type" value="Genomic_DNA"/>
</dbReference>
<gene>
    <name evidence="3" type="ORF">R7226_29745</name>
</gene>
<evidence type="ECO:0000256" key="2">
    <source>
        <dbReference type="SAM" id="SignalP"/>
    </source>
</evidence>
<evidence type="ECO:0000313" key="3">
    <source>
        <dbReference type="EMBL" id="MDW5598581.1"/>
    </source>
</evidence>
<dbReference type="SUPFAM" id="SSF51126">
    <property type="entry name" value="Pectin lyase-like"/>
    <property type="match status" value="1"/>
</dbReference>
<feature type="chain" id="PRO_5045450997" evidence="2">
    <location>
        <begin position="28"/>
        <end position="560"/>
    </location>
</feature>
<sequence length="560" mass="56964">MRPTPVAVLASITLPLAFTLPASTASAHDYCVAKPRCAGTVVAAAQLQTQLTAAETNGEADRFFLGSAVFARGPYSYVSSEPVELHGTKGSTTVTTFQAAVVDRTVLTLIGPAVSLDGVRIELALSGNSGLNLSGGAARDVSIKQMLGTSVGSGAVLSDGATLADSTVDVLTDGAPAVGLSRGSATIASSRIFGSYGALTVPGADTLTVARSTLTASVGAFAYGGTIKLSDTVVDGRGVRLSAAFFALAQSGFTPTIEATRTTVVGGDATSTNAIGAYAAGNGGTATVTVRDSAMTGVGVPALRVADPGALAMTELDRVAHADPIGSADRGPGSSQERNRLPAPTGFADPSDSDFRLLPGSSLIDAGDPAFTAAADATDRDGAPRLRDGDGDCTARLDVGAYEYQPAGPCTPPTPPVVDPPAPGPGPGPGTPPQQQPPPRAAPDRTAPRLSALRVPARLKPGSALPRLRANRRASAIAFTLSERASVTLRFTRRGRDGRYRAVRGGTLKLPAAAGANRLRFAGRVTRRARLARGRYRVTLTAVDAAGNRSRAATARFRIG</sequence>
<feature type="region of interest" description="Disordered" evidence="1">
    <location>
        <begin position="323"/>
        <end position="361"/>
    </location>
</feature>
<evidence type="ECO:0000256" key="1">
    <source>
        <dbReference type="SAM" id="MobiDB-lite"/>
    </source>
</evidence>
<feature type="signal peptide" evidence="2">
    <location>
        <begin position="1"/>
        <end position="27"/>
    </location>
</feature>
<feature type="compositionally biased region" description="Basic and acidic residues" evidence="1">
    <location>
        <begin position="377"/>
        <end position="395"/>
    </location>
</feature>
<protein>
    <submittedName>
        <fullName evidence="3">Choice-of-anchor Q domain-containing protein</fullName>
    </submittedName>
</protein>
<dbReference type="InterPro" id="IPR059226">
    <property type="entry name" value="Choice_anch_Q_dom"/>
</dbReference>
<dbReference type="Proteomes" id="UP001284601">
    <property type="component" value="Unassembled WGS sequence"/>
</dbReference>
<reference evidence="4" key="1">
    <citation type="submission" date="2023-07" db="EMBL/GenBank/DDBJ databases">
        <title>Conexibacter stalactiti sp. nov., isolated from stalactites in a lava cave and emended description of the genus Conexibacter.</title>
        <authorList>
            <person name="Lee S.D."/>
        </authorList>
    </citation>
    <scope>NUCLEOTIDE SEQUENCE [LARGE SCALE GENOMIC DNA]</scope>
    <source>
        <strain evidence="4">KCTC 39840</strain>
    </source>
</reference>
<name>A0ABU4HZ15_9ACTN</name>
<proteinExistence type="predicted"/>
<evidence type="ECO:0000313" key="4">
    <source>
        <dbReference type="Proteomes" id="UP001284601"/>
    </source>
</evidence>
<organism evidence="3 4">
    <name type="scientific">Conexibacter stalactiti</name>
    <dbReference type="NCBI Taxonomy" id="1940611"/>
    <lineage>
        <taxon>Bacteria</taxon>
        <taxon>Bacillati</taxon>
        <taxon>Actinomycetota</taxon>
        <taxon>Thermoleophilia</taxon>
        <taxon>Solirubrobacterales</taxon>
        <taxon>Conexibacteraceae</taxon>
        <taxon>Conexibacter</taxon>
    </lineage>
</organism>
<feature type="compositionally biased region" description="Pro residues" evidence="1">
    <location>
        <begin position="409"/>
        <end position="441"/>
    </location>
</feature>